<proteinExistence type="predicted"/>
<accession>A0A150ITD1</accession>
<gene>
    <name evidence="2" type="ORF">APG10_00402</name>
    <name evidence="3" type="ORF">APG11_00462</name>
    <name evidence="4" type="ORF">APG12_00443</name>
</gene>
<dbReference type="PANTHER" id="PTHR33969">
    <property type="entry name" value="SEGREGATION AND CONDENSATION PROTEIN A"/>
    <property type="match status" value="1"/>
</dbReference>
<comment type="caution">
    <text evidence="2">The sequence shown here is derived from an EMBL/GenBank/DDBJ whole genome shotgun (WGS) entry which is preliminary data.</text>
</comment>
<sequence length="206" mass="24594">MDLVLSREIDPWDIDIIDLTNKFLERIRKLKTLDLRISGKTILTSSILLRMKSEEMMREEDKEEVDDEFFDFWEDIENAEFEIDDIKPPLRRRNVGKMTLPELFEALLDALEDGEKPKKKIIAKIGPQIYQIDEIKADIRKQVEKLYQHLLDLKQISEVIPFRDLLEERTPREVARIFLYILFLYSDKKIDVTQEMMFGEIFIKVL</sequence>
<feature type="domain" description="Rad21/Rec8-like protein C-terminal eukaryotic" evidence="1">
    <location>
        <begin position="163"/>
        <end position="204"/>
    </location>
</feature>
<evidence type="ECO:0000259" key="1">
    <source>
        <dbReference type="Pfam" id="PF04824"/>
    </source>
</evidence>
<dbReference type="Pfam" id="PF04824">
    <property type="entry name" value="Rad21_Rec8"/>
    <property type="match status" value="1"/>
</dbReference>
<protein>
    <submittedName>
        <fullName evidence="2">Segregation and condensation protein A</fullName>
    </submittedName>
</protein>
<dbReference type="SUPFAM" id="SSF46785">
    <property type="entry name" value="Winged helix' DNA-binding domain"/>
    <property type="match status" value="1"/>
</dbReference>
<organism evidence="2 6">
    <name type="scientific">Candidatus Methanofastidiosum methylothiophilum</name>
    <dbReference type="NCBI Taxonomy" id="1705564"/>
    <lineage>
        <taxon>Archaea</taxon>
        <taxon>Methanobacteriati</taxon>
        <taxon>Methanobacteriota</taxon>
        <taxon>Stenosarchaea group</taxon>
        <taxon>Candidatus Methanofastidiosia</taxon>
        <taxon>Candidatus Methanofastidiosales</taxon>
        <taxon>Candidatus Methanofastidiosaceae</taxon>
        <taxon>Candidatus Methanofastidiosum</taxon>
    </lineage>
</organism>
<dbReference type="Proteomes" id="UP000092401">
    <property type="component" value="Unassembled WGS sequence"/>
</dbReference>
<evidence type="ECO:0000313" key="4">
    <source>
        <dbReference type="EMBL" id="KYC50880.1"/>
    </source>
</evidence>
<dbReference type="Pfam" id="PF02616">
    <property type="entry name" value="SMC_ScpA"/>
    <property type="match status" value="1"/>
</dbReference>
<dbReference type="PANTHER" id="PTHR33969:SF2">
    <property type="entry name" value="SEGREGATION AND CONDENSATION PROTEIN A"/>
    <property type="match status" value="1"/>
</dbReference>
<dbReference type="Proteomes" id="UP000092403">
    <property type="component" value="Unassembled WGS sequence"/>
</dbReference>
<dbReference type="EMBL" id="LNGF01000008">
    <property type="protein sequence ID" value="KYC48223.1"/>
    <property type="molecule type" value="Genomic_DNA"/>
</dbReference>
<dbReference type="AlphaFoldDB" id="A0A150IM61"/>
<reference evidence="5 6" key="1">
    <citation type="journal article" date="2016" name="ISME J.">
        <title>Chasing the elusive Euryarchaeota class WSA2: genomes reveal a uniquely fastidious methyl-reducing methanogen.</title>
        <authorList>
            <person name="Nobu M.K."/>
            <person name="Narihiro T."/>
            <person name="Kuroda K."/>
            <person name="Mei R."/>
            <person name="Liu W.T."/>
        </authorList>
    </citation>
    <scope>NUCLEOTIDE SEQUENCE [LARGE SCALE GENOMIC DNA]</scope>
    <source>
        <strain evidence="2">B03fssc0709_Meth_Bin005</strain>
        <strain evidence="3">B15fssc0709_Meth_Bin003</strain>
        <strain evidence="4">BMIXfssc0709_Meth_Bin006</strain>
    </source>
</reference>
<name>A0A150IM61_9EURY</name>
<dbReference type="EMBL" id="LNJC01000006">
    <property type="protein sequence ID" value="KYC50880.1"/>
    <property type="molecule type" value="Genomic_DNA"/>
</dbReference>
<dbReference type="EMBL" id="LNGE01000007">
    <property type="protein sequence ID" value="KYC45992.1"/>
    <property type="molecule type" value="Genomic_DNA"/>
</dbReference>
<evidence type="ECO:0000313" key="5">
    <source>
        <dbReference type="Proteomes" id="UP000091929"/>
    </source>
</evidence>
<dbReference type="InterPro" id="IPR003768">
    <property type="entry name" value="ScpA"/>
</dbReference>
<evidence type="ECO:0000313" key="2">
    <source>
        <dbReference type="EMBL" id="KYC45992.1"/>
    </source>
</evidence>
<dbReference type="InterPro" id="IPR006909">
    <property type="entry name" value="Rad21/Rec8_C_eu"/>
</dbReference>
<accession>A0A150IM61</accession>
<accession>A0A150J0U2</accession>
<dbReference type="InterPro" id="IPR036390">
    <property type="entry name" value="WH_DNA-bd_sf"/>
</dbReference>
<evidence type="ECO:0000313" key="3">
    <source>
        <dbReference type="EMBL" id="KYC48223.1"/>
    </source>
</evidence>
<dbReference type="Gene3D" id="6.10.250.2410">
    <property type="match status" value="1"/>
</dbReference>
<dbReference type="InterPro" id="IPR023093">
    <property type="entry name" value="ScpA-like_C"/>
</dbReference>
<dbReference type="Proteomes" id="UP000091929">
    <property type="component" value="Unassembled WGS sequence"/>
</dbReference>
<evidence type="ECO:0000313" key="6">
    <source>
        <dbReference type="Proteomes" id="UP000092401"/>
    </source>
</evidence>
<dbReference type="Gene3D" id="1.10.10.580">
    <property type="entry name" value="Structural maintenance of chromosome 1. Chain E"/>
    <property type="match status" value="1"/>
</dbReference>